<evidence type="ECO:0000256" key="1">
    <source>
        <dbReference type="PIRSR" id="PIRSR006487-1"/>
    </source>
</evidence>
<evidence type="ECO:0000313" key="4">
    <source>
        <dbReference type="Proteomes" id="UP000198729"/>
    </source>
</evidence>
<dbReference type="EMBL" id="FMWO01000032">
    <property type="protein sequence ID" value="SCZ84769.1"/>
    <property type="molecule type" value="Genomic_DNA"/>
</dbReference>
<name>A0A1G5SEB8_9PROT</name>
<feature type="domain" description="GCVT N-terminal" evidence="2">
    <location>
        <begin position="28"/>
        <end position="239"/>
    </location>
</feature>
<reference evidence="3 4" key="1">
    <citation type="submission" date="2016-10" db="EMBL/GenBank/DDBJ databases">
        <authorList>
            <person name="de Groot N.N."/>
        </authorList>
    </citation>
    <scope>NUCLEOTIDE SEQUENCE [LARGE SCALE GENOMIC DNA]</scope>
    <source>
        <strain evidence="3">1</strain>
    </source>
</reference>
<dbReference type="OrthoDB" id="9796287at2"/>
<evidence type="ECO:0000259" key="2">
    <source>
        <dbReference type="Pfam" id="PF01571"/>
    </source>
</evidence>
<dbReference type="PIRSF" id="PIRSF006487">
    <property type="entry name" value="GcvT"/>
    <property type="match status" value="1"/>
</dbReference>
<dbReference type="Gene3D" id="3.30.70.1400">
    <property type="entry name" value="Aminomethyltransferase beta-barrel domains"/>
    <property type="match status" value="1"/>
</dbReference>
<dbReference type="AlphaFoldDB" id="A0A1G5SEB8"/>
<dbReference type="GO" id="GO:0016740">
    <property type="term" value="F:transferase activity"/>
    <property type="evidence" value="ECO:0007669"/>
    <property type="project" value="UniProtKB-KW"/>
</dbReference>
<protein>
    <submittedName>
        <fullName evidence="3">Glycine cleavage T-protein (Aminomethyl transferase)</fullName>
    </submittedName>
</protein>
<dbReference type="RefSeq" id="WP_090284506.1">
    <property type="nucleotide sequence ID" value="NZ_FMWO01000032.1"/>
</dbReference>
<proteinExistence type="predicted"/>
<dbReference type="STRING" id="51642.NSMM_260065"/>
<dbReference type="InterPro" id="IPR017703">
    <property type="entry name" value="YgfZ/GCV_T_CS"/>
</dbReference>
<accession>A0A1G5SEB8</accession>
<dbReference type="SUPFAM" id="SSF101790">
    <property type="entry name" value="Aminomethyltransferase beta-barrel domain"/>
    <property type="match status" value="1"/>
</dbReference>
<dbReference type="InterPro" id="IPR029043">
    <property type="entry name" value="GcvT/YgfZ_C"/>
</dbReference>
<dbReference type="GO" id="GO:0016226">
    <property type="term" value="P:iron-sulfur cluster assembly"/>
    <property type="evidence" value="ECO:0007669"/>
    <property type="project" value="TreeGrafter"/>
</dbReference>
<dbReference type="Proteomes" id="UP000198729">
    <property type="component" value="Unassembled WGS sequence"/>
</dbReference>
<dbReference type="Gene3D" id="2.40.30.160">
    <property type="match status" value="1"/>
</dbReference>
<feature type="binding site" evidence="1">
    <location>
        <position position="184"/>
    </location>
    <ligand>
        <name>substrate</name>
    </ligand>
</feature>
<dbReference type="SUPFAM" id="SSF103025">
    <property type="entry name" value="Folate-binding domain"/>
    <property type="match status" value="1"/>
</dbReference>
<dbReference type="NCBIfam" id="TIGR03317">
    <property type="entry name" value="ygfZ_signature"/>
    <property type="match status" value="1"/>
</dbReference>
<keyword evidence="3" id="KW-0808">Transferase</keyword>
<evidence type="ECO:0000313" key="3">
    <source>
        <dbReference type="EMBL" id="SCZ84769.1"/>
    </source>
</evidence>
<dbReference type="PANTHER" id="PTHR22602:SF0">
    <property type="entry name" value="TRANSFERASE CAF17, MITOCHONDRIAL-RELATED"/>
    <property type="match status" value="1"/>
</dbReference>
<dbReference type="PANTHER" id="PTHR22602">
    <property type="entry name" value="TRANSFERASE CAF17, MITOCHONDRIAL-RELATED"/>
    <property type="match status" value="1"/>
</dbReference>
<dbReference type="Pfam" id="PF01571">
    <property type="entry name" value="GCV_T"/>
    <property type="match status" value="1"/>
</dbReference>
<keyword evidence="4" id="KW-1185">Reference proteome</keyword>
<dbReference type="InterPro" id="IPR045179">
    <property type="entry name" value="YgfZ/GcvT"/>
</dbReference>
<dbReference type="InterPro" id="IPR006222">
    <property type="entry name" value="GCVT_N"/>
</dbReference>
<organism evidence="3 4">
    <name type="scientific">Nitrosomonas mobilis</name>
    <dbReference type="NCBI Taxonomy" id="51642"/>
    <lineage>
        <taxon>Bacteria</taxon>
        <taxon>Pseudomonadati</taxon>
        <taxon>Pseudomonadota</taxon>
        <taxon>Betaproteobacteria</taxon>
        <taxon>Nitrosomonadales</taxon>
        <taxon>Nitrosomonadaceae</taxon>
        <taxon>Nitrosomonas</taxon>
    </lineage>
</organism>
<sequence>MNAAWLDFLREGNARINLNQIEHFGDPAAELQQVQASPVLVDLSYLGLIRISGPDAQSFLQGQLTCDISMLNGHTATYGGYCTPKGRLLSNFLIWKRVESADYWLQLPASLVQSTIKRFSMFVLRTKVTLHDETDNLVRIGIIDKNTTAVLNNCFTEILPRFEPLSFSDTSEGQVIRHSEQRIEIITTLAEATRIWKRLRHELIPAGSHCWQWQEICEGIPSIQPETQEEFIPQMINLDKIGGVSFQKGCYPGQEIVARTQYLGKLKRRMYRAHIACSDIAAASDPLFSQEMGLQASGMIVNAAISPIGGYDVLAVIQISSVENYEIHWKTPTGPVLTLMPLPYAIQ</sequence>
<dbReference type="Gene3D" id="3.30.70.1630">
    <property type="match status" value="1"/>
</dbReference>
<gene>
    <name evidence="3" type="ORF">NSMM_260065</name>
</gene>